<protein>
    <recommendedName>
        <fullName evidence="5">Leucine-rich repeat-containing N-terminal plant-type domain-containing protein</fullName>
    </recommendedName>
</protein>
<keyword evidence="7" id="KW-1185">Reference proteome</keyword>
<reference evidence="6" key="1">
    <citation type="submission" date="2016-03" db="EMBL/GenBank/DDBJ databases">
        <title>Mechanisms controlling the formation of the plant cell surface in tip-growing cells are functionally conserved among land plants.</title>
        <authorList>
            <person name="Honkanen S."/>
            <person name="Jones V.A."/>
            <person name="Morieri G."/>
            <person name="Champion C."/>
            <person name="Hetherington A.J."/>
            <person name="Kelly S."/>
            <person name="Saint-Marcoux D."/>
            <person name="Proust H."/>
            <person name="Prescott H."/>
            <person name="Dolan L."/>
        </authorList>
    </citation>
    <scope>NUCLEOTIDE SEQUENCE [LARGE SCALE GENOMIC DNA]</scope>
    <source>
        <tissue evidence="6">Whole gametophyte</tissue>
    </source>
</reference>
<dbReference type="SUPFAM" id="SSF52058">
    <property type="entry name" value="L domain-like"/>
    <property type="match status" value="2"/>
</dbReference>
<evidence type="ECO:0000256" key="3">
    <source>
        <dbReference type="ARBA" id="ARBA00022737"/>
    </source>
</evidence>
<comment type="caution">
    <text evidence="6">The sequence shown here is derived from an EMBL/GenBank/DDBJ whole genome shotgun (WGS) entry which is preliminary data.</text>
</comment>
<dbReference type="InterPro" id="IPR001611">
    <property type="entry name" value="Leu-rich_rpt"/>
</dbReference>
<evidence type="ECO:0000313" key="7">
    <source>
        <dbReference type="Proteomes" id="UP000077202"/>
    </source>
</evidence>
<proteinExistence type="predicted"/>
<dbReference type="Pfam" id="PF08263">
    <property type="entry name" value="LRRNT_2"/>
    <property type="match status" value="1"/>
</dbReference>
<dbReference type="Pfam" id="PF13855">
    <property type="entry name" value="LRR_8"/>
    <property type="match status" value="2"/>
</dbReference>
<dbReference type="Proteomes" id="UP000077202">
    <property type="component" value="Unassembled WGS sequence"/>
</dbReference>
<evidence type="ECO:0000256" key="1">
    <source>
        <dbReference type="ARBA" id="ARBA00004167"/>
    </source>
</evidence>
<dbReference type="SMART" id="SM00369">
    <property type="entry name" value="LRR_TYP"/>
    <property type="match status" value="4"/>
</dbReference>
<evidence type="ECO:0000313" key="6">
    <source>
        <dbReference type="EMBL" id="OAE31768.1"/>
    </source>
</evidence>
<evidence type="ECO:0000259" key="5">
    <source>
        <dbReference type="Pfam" id="PF08263"/>
    </source>
</evidence>
<keyword evidence="3" id="KW-0677">Repeat</keyword>
<feature type="domain" description="Leucine-rich repeat-containing N-terminal plant-type" evidence="5">
    <location>
        <begin position="76"/>
        <end position="113"/>
    </location>
</feature>
<keyword evidence="2" id="KW-0433">Leucine-rich repeat</keyword>
<dbReference type="PANTHER" id="PTHR48004">
    <property type="entry name" value="OS01G0149700 PROTEIN"/>
    <property type="match status" value="1"/>
</dbReference>
<dbReference type="AlphaFoldDB" id="A0A176WEU5"/>
<dbReference type="PRINTS" id="PR00019">
    <property type="entry name" value="LEURICHRPT"/>
</dbReference>
<keyword evidence="4" id="KW-0472">Membrane</keyword>
<dbReference type="InterPro" id="IPR003591">
    <property type="entry name" value="Leu-rich_rpt_typical-subtyp"/>
</dbReference>
<gene>
    <name evidence="6" type="ORF">AXG93_4874s1330</name>
</gene>
<accession>A0A176WEU5</accession>
<dbReference type="EMBL" id="LVLJ01000985">
    <property type="protein sequence ID" value="OAE31768.1"/>
    <property type="molecule type" value="Genomic_DNA"/>
</dbReference>
<evidence type="ECO:0000256" key="2">
    <source>
        <dbReference type="ARBA" id="ARBA00022614"/>
    </source>
</evidence>
<dbReference type="SUPFAM" id="SSF52047">
    <property type="entry name" value="RNI-like"/>
    <property type="match status" value="1"/>
</dbReference>
<sequence length="647" mass="69490">MASPGLRAVGSNYDLIYNSVNVQGGYILFRKLQSFEHEDRSSSGIMEPNLKGVWTATILVLSLCIGRCNGQQCNAGDSKALLEFKAGFTDPGNLFISWQQGTNCCTWSMVNCTSSGRVQGLQILAPFPTRGPTPRRNPSYNGAVGATVGDLSELVSLQLDSISFDGPMPNTFNKLKKLEDLQLVFNNFSGSVSPSIGGATSLKTMRVDLYGPFPVVGLVPAPVPLSLCNLVKLQSMEINFGMTGNIPACFCRFNQLTTYDLSGNNLGGEIPNCIGYNQPKLTSFVVSFNKLTGPIPATLSRLSKLEELQLDNNKLSGSIPAQIGNLVNLVYLSLNNNSLSGPMPASLGRLTNLGFLDLSTNYLTRVTPELGKLVKLTNLLLNSNKLQGSLPQAIATAGSQGDGLFFNVSDNILSGAIPNLCSSGKYFSFYASKNFFSGGFPLFLASCTYVDLSSNFLWDSRQVGTLPASSPLAELYLANNRFSGPIPSWFNSLIAFTSQTIQILDISANKFTGTFPPSLFSLPNLSKLNGSYNMFNGQLPTNSFTAAPSSTLDLGHNRFYGPIPSTFFAGLIDATYLDLSFNSLSGPLPANSGDFSRLQYLDLSDNGLTGTVPASVENIPSLEYLDLSNNMFTGNVPSKRPPPGTQF</sequence>
<dbReference type="Gene3D" id="3.80.10.10">
    <property type="entry name" value="Ribonuclease Inhibitor"/>
    <property type="match status" value="4"/>
</dbReference>
<dbReference type="InterPro" id="IPR032675">
    <property type="entry name" value="LRR_dom_sf"/>
</dbReference>
<comment type="subcellular location">
    <subcellularLocation>
        <location evidence="1">Membrane</location>
        <topology evidence="1">Single-pass membrane protein</topology>
    </subcellularLocation>
</comment>
<name>A0A176WEU5_MARPO</name>
<evidence type="ECO:0000256" key="4">
    <source>
        <dbReference type="ARBA" id="ARBA00023136"/>
    </source>
</evidence>
<dbReference type="GO" id="GO:0016020">
    <property type="term" value="C:membrane"/>
    <property type="evidence" value="ECO:0007669"/>
    <property type="project" value="UniProtKB-SubCell"/>
</dbReference>
<dbReference type="Pfam" id="PF00560">
    <property type="entry name" value="LRR_1"/>
    <property type="match status" value="2"/>
</dbReference>
<dbReference type="FunFam" id="3.80.10.10:FF:000095">
    <property type="entry name" value="LRR receptor-like serine/threonine-protein kinase GSO1"/>
    <property type="match status" value="2"/>
</dbReference>
<dbReference type="InterPro" id="IPR052941">
    <property type="entry name" value="StomDev_PlantInt_Reg"/>
</dbReference>
<dbReference type="InterPro" id="IPR013210">
    <property type="entry name" value="LRR_N_plant-typ"/>
</dbReference>
<organism evidence="6 7">
    <name type="scientific">Marchantia polymorpha subsp. ruderalis</name>
    <dbReference type="NCBI Taxonomy" id="1480154"/>
    <lineage>
        <taxon>Eukaryota</taxon>
        <taxon>Viridiplantae</taxon>
        <taxon>Streptophyta</taxon>
        <taxon>Embryophyta</taxon>
        <taxon>Marchantiophyta</taxon>
        <taxon>Marchantiopsida</taxon>
        <taxon>Marchantiidae</taxon>
        <taxon>Marchantiales</taxon>
        <taxon>Marchantiaceae</taxon>
        <taxon>Marchantia</taxon>
    </lineage>
</organism>
<dbReference type="PANTHER" id="PTHR48004:SF99">
    <property type="entry name" value="OS09G0491612 PROTEIN"/>
    <property type="match status" value="1"/>
</dbReference>